<keyword evidence="2" id="KW-0238">DNA-binding</keyword>
<dbReference type="SUPFAM" id="SSF53041">
    <property type="entry name" value="Resolvase-like"/>
    <property type="match status" value="1"/>
</dbReference>
<sequence length="194" mass="22118">MIIGYARVSTVDQNLDRQIILLSEYGCEKMVQEKFTGTTKDRDGLNSLLDVIRKGDTVVVESISRLGRKTLDILSIIQQFEDTGVKFVSIKENMDTRTSTGKAMFQMMCVIAELERNLIVERVKEGLEASKRRGKKLGRPKVDQGKIEIALRMYDSKEYSVKEIVEGTGLSQGSLYRAINKRKLEKQIKNLLYF</sequence>
<comment type="caution">
    <text evidence="7">The sequence shown here is derived from an EMBL/GenBank/DDBJ whole genome shotgun (WGS) entry which is preliminary data.</text>
</comment>
<reference evidence="7 8" key="1">
    <citation type="submission" date="2015-05" db="EMBL/GenBank/DDBJ databases">
        <title>Whole genome sequence and identification of bacterial endophytes from Costus igneus.</title>
        <authorList>
            <person name="Lee Y.P."/>
            <person name="Gan H.M."/>
            <person name="Eng W."/>
            <person name="Wheatley M.S."/>
            <person name="Caraballo A."/>
            <person name="Polter S."/>
            <person name="Savka M.A."/>
            <person name="Hudson A.O."/>
        </authorList>
    </citation>
    <scope>NUCLEOTIDE SEQUENCE [LARGE SCALE GENOMIC DNA]</scope>
    <source>
        <strain evidence="7 8">RIT379</strain>
    </source>
</reference>
<dbReference type="PROSITE" id="PS51736">
    <property type="entry name" value="RECOMBINASES_3"/>
    <property type="match status" value="1"/>
</dbReference>
<evidence type="ECO:0000256" key="4">
    <source>
        <dbReference type="PIRSR" id="PIRSR606118-50"/>
    </source>
</evidence>
<evidence type="ECO:0000256" key="5">
    <source>
        <dbReference type="PROSITE-ProRule" id="PRU10137"/>
    </source>
</evidence>
<dbReference type="OrthoDB" id="9797501at2"/>
<keyword evidence="1" id="KW-0229">DNA integration</keyword>
<dbReference type="InterPro" id="IPR036162">
    <property type="entry name" value="Resolvase-like_N_sf"/>
</dbReference>
<proteinExistence type="predicted"/>
<keyword evidence="8" id="KW-1185">Reference proteome</keyword>
<accession>A0A0J1HZR5</accession>
<dbReference type="Gene3D" id="3.40.50.1390">
    <property type="entry name" value="Resolvase, N-terminal catalytic domain"/>
    <property type="match status" value="1"/>
</dbReference>
<dbReference type="Pfam" id="PF00239">
    <property type="entry name" value="Resolvase"/>
    <property type="match status" value="1"/>
</dbReference>
<evidence type="ECO:0000256" key="1">
    <source>
        <dbReference type="ARBA" id="ARBA00022908"/>
    </source>
</evidence>
<dbReference type="PANTHER" id="PTHR30461:SF2">
    <property type="entry name" value="SERINE RECOMBINASE PINE-RELATED"/>
    <property type="match status" value="1"/>
</dbReference>
<evidence type="ECO:0000256" key="3">
    <source>
        <dbReference type="ARBA" id="ARBA00023172"/>
    </source>
</evidence>
<gene>
    <name evidence="7" type="ORF">ABW02_23855</name>
</gene>
<name>A0A0J1HZR5_NIACI</name>
<protein>
    <submittedName>
        <fullName evidence="7">Resolvase</fullName>
    </submittedName>
</protein>
<evidence type="ECO:0000313" key="8">
    <source>
        <dbReference type="Proteomes" id="UP000036045"/>
    </source>
</evidence>
<dbReference type="EMBL" id="LDPH01000041">
    <property type="protein sequence ID" value="KLV19232.1"/>
    <property type="molecule type" value="Genomic_DNA"/>
</dbReference>
<dbReference type="PROSITE" id="PS00397">
    <property type="entry name" value="RECOMBINASES_1"/>
    <property type="match status" value="1"/>
</dbReference>
<keyword evidence="3" id="KW-0233">DNA recombination</keyword>
<dbReference type="InterPro" id="IPR006118">
    <property type="entry name" value="Recombinase_CS"/>
</dbReference>
<dbReference type="InterPro" id="IPR006119">
    <property type="entry name" value="Resolv_N"/>
</dbReference>
<organism evidence="7 8">
    <name type="scientific">Niallia circulans</name>
    <name type="common">Bacillus circulans</name>
    <dbReference type="NCBI Taxonomy" id="1397"/>
    <lineage>
        <taxon>Bacteria</taxon>
        <taxon>Bacillati</taxon>
        <taxon>Bacillota</taxon>
        <taxon>Bacilli</taxon>
        <taxon>Bacillales</taxon>
        <taxon>Bacillaceae</taxon>
        <taxon>Niallia</taxon>
    </lineage>
</organism>
<feature type="domain" description="Resolvase/invertase-type recombinase catalytic" evidence="6">
    <location>
        <begin position="1"/>
        <end position="134"/>
    </location>
</feature>
<dbReference type="PATRIC" id="fig|1397.4.peg.4276"/>
<evidence type="ECO:0000256" key="2">
    <source>
        <dbReference type="ARBA" id="ARBA00023125"/>
    </source>
</evidence>
<dbReference type="SMART" id="SM00857">
    <property type="entry name" value="Resolvase"/>
    <property type="match status" value="1"/>
</dbReference>
<feature type="active site" description="O-(5'-phospho-DNA)-serine intermediate" evidence="4 5">
    <location>
        <position position="9"/>
    </location>
</feature>
<dbReference type="CDD" id="cd03768">
    <property type="entry name" value="SR_ResInv"/>
    <property type="match status" value="1"/>
</dbReference>
<dbReference type="GO" id="GO:0003677">
    <property type="term" value="F:DNA binding"/>
    <property type="evidence" value="ECO:0007669"/>
    <property type="project" value="UniProtKB-KW"/>
</dbReference>
<dbReference type="InterPro" id="IPR050639">
    <property type="entry name" value="SSR_resolvase"/>
</dbReference>
<evidence type="ECO:0000259" key="6">
    <source>
        <dbReference type="PROSITE" id="PS51736"/>
    </source>
</evidence>
<dbReference type="RefSeq" id="WP_031538330.1">
    <property type="nucleotide sequence ID" value="NZ_JADYUA010000089.1"/>
</dbReference>
<dbReference type="GO" id="GO:0015074">
    <property type="term" value="P:DNA integration"/>
    <property type="evidence" value="ECO:0007669"/>
    <property type="project" value="UniProtKB-KW"/>
</dbReference>
<evidence type="ECO:0000313" key="7">
    <source>
        <dbReference type="EMBL" id="KLV19232.1"/>
    </source>
</evidence>
<dbReference type="AlphaFoldDB" id="A0A0J1HZR5"/>
<dbReference type="Gene3D" id="1.10.10.60">
    <property type="entry name" value="Homeodomain-like"/>
    <property type="match status" value="1"/>
</dbReference>
<dbReference type="GO" id="GO:0000150">
    <property type="term" value="F:DNA strand exchange activity"/>
    <property type="evidence" value="ECO:0007669"/>
    <property type="project" value="InterPro"/>
</dbReference>
<dbReference type="PANTHER" id="PTHR30461">
    <property type="entry name" value="DNA-INVERTASE FROM LAMBDOID PROPHAGE"/>
    <property type="match status" value="1"/>
</dbReference>
<dbReference type="Proteomes" id="UP000036045">
    <property type="component" value="Unassembled WGS sequence"/>
</dbReference>